<dbReference type="Gene3D" id="3.30.530.20">
    <property type="match status" value="1"/>
</dbReference>
<sequence length="176" mass="19210">MDPAPLRPGPPAEVTATPADDRWTLRFVRELRHPPQRVWAALTDPAQLGEWAPFLADRDLGTPGDVVLTLVDGDTTDAQPATVRRAEAPRLLEHTWGGDLLRWELTPTADGTRLTLWHTVADRGTLPMVAAGWHLCVDVADRLLAGDPVGPVRGRAALAHGWAQLRDTYARELADG</sequence>
<organism evidence="3 4">
    <name type="scientific">Micromonospora rifamycinica</name>
    <dbReference type="NCBI Taxonomy" id="291594"/>
    <lineage>
        <taxon>Bacteria</taxon>
        <taxon>Bacillati</taxon>
        <taxon>Actinomycetota</taxon>
        <taxon>Actinomycetes</taxon>
        <taxon>Micromonosporales</taxon>
        <taxon>Micromonosporaceae</taxon>
        <taxon>Micromonospora</taxon>
    </lineage>
</organism>
<feature type="domain" description="Activator of Hsp90 ATPase homologue 1/2-like C-terminal" evidence="2">
    <location>
        <begin position="33"/>
        <end position="138"/>
    </location>
</feature>
<dbReference type="OrthoDB" id="9803476at2"/>
<dbReference type="Proteomes" id="UP000198226">
    <property type="component" value="Chromosome I"/>
</dbReference>
<proteinExistence type="inferred from homology"/>
<dbReference type="InterPro" id="IPR023393">
    <property type="entry name" value="START-like_dom_sf"/>
</dbReference>
<dbReference type="RefSeq" id="WP_067306777.1">
    <property type="nucleotide sequence ID" value="NZ_JBEYAT010000011.1"/>
</dbReference>
<dbReference type="SUPFAM" id="SSF55961">
    <property type="entry name" value="Bet v1-like"/>
    <property type="match status" value="1"/>
</dbReference>
<gene>
    <name evidence="3" type="ORF">GA0070623_5158</name>
</gene>
<name>A0A109IL66_9ACTN</name>
<dbReference type="InterPro" id="IPR013538">
    <property type="entry name" value="ASHA1/2-like_C"/>
</dbReference>
<dbReference type="CDD" id="cd08899">
    <property type="entry name" value="SRPBCC_CalC_Aha1-like_6"/>
    <property type="match status" value="1"/>
</dbReference>
<evidence type="ECO:0000259" key="2">
    <source>
        <dbReference type="Pfam" id="PF08327"/>
    </source>
</evidence>
<dbReference type="AlphaFoldDB" id="A0A109IL66"/>
<reference evidence="4" key="1">
    <citation type="submission" date="2016-06" db="EMBL/GenBank/DDBJ databases">
        <authorList>
            <person name="Varghese N."/>
            <person name="Submissions Spin"/>
        </authorList>
    </citation>
    <scope>NUCLEOTIDE SEQUENCE [LARGE SCALE GENOMIC DNA]</scope>
    <source>
        <strain evidence="4">DSM 44983</strain>
    </source>
</reference>
<protein>
    <submittedName>
        <fullName evidence="3">Uncharacterized conserved protein YndB, AHSA1/START domain</fullName>
    </submittedName>
</protein>
<evidence type="ECO:0000313" key="3">
    <source>
        <dbReference type="EMBL" id="SCG80663.1"/>
    </source>
</evidence>
<comment type="similarity">
    <text evidence="1">Belongs to the AHA1 family.</text>
</comment>
<dbReference type="EMBL" id="LT607752">
    <property type="protein sequence ID" value="SCG80663.1"/>
    <property type="molecule type" value="Genomic_DNA"/>
</dbReference>
<dbReference type="Pfam" id="PF08327">
    <property type="entry name" value="AHSA1"/>
    <property type="match status" value="1"/>
</dbReference>
<keyword evidence="4" id="KW-1185">Reference proteome</keyword>
<evidence type="ECO:0000256" key="1">
    <source>
        <dbReference type="ARBA" id="ARBA00006817"/>
    </source>
</evidence>
<evidence type="ECO:0000313" key="4">
    <source>
        <dbReference type="Proteomes" id="UP000198226"/>
    </source>
</evidence>
<accession>A0A109IL66</accession>